<keyword evidence="3" id="KW-1185">Reference proteome</keyword>
<dbReference type="GO" id="GO:0016881">
    <property type="term" value="F:acid-amino acid ligase activity"/>
    <property type="evidence" value="ECO:0007669"/>
    <property type="project" value="InterPro"/>
</dbReference>
<dbReference type="InterPro" id="IPR050061">
    <property type="entry name" value="MurCDEF_pg_biosynth"/>
</dbReference>
<sequence>MTVLIIVTLILITHWIIEYQRHTKNVLSIPIRIHINGTRGKSSVTRLIAAGLREGGKVTVAKTTGTLPRVILPDGREAAILRLMGANIIEQKYIFRHAVKHKPDAIVIECMAVNPVLQWITERKFIRSTISVITNCREDHLDLMGSTVQSVTMCISNTIPKKGICYTAEEEQYPLLEKVAKSRQCQIHKIRPVDVTEEELNKFRYIEHSENVQLSLAVCAAAGVPRDVALRGMQKATPDPGALKKYPIKDRGKTIIFYNVFAANDPQSTVEIIQMVTGNLQNIEKIIILNSRADRLFRSHQLVDAIKPLDFSYLLLTGEIPDKIENYAIQAGIPKEKIFPLGEPLPEVIYQKVWELTKDESHILGIGNIAGTIKYGAQIVAHFRHKMKECNERSRM</sequence>
<evidence type="ECO:0000259" key="1">
    <source>
        <dbReference type="Pfam" id="PF08245"/>
    </source>
</evidence>
<dbReference type="eggNOG" id="COG0771">
    <property type="taxonomic scope" value="Bacteria"/>
</dbReference>
<dbReference type="PANTHER" id="PTHR43445:SF1">
    <property type="entry name" value="PGA SYNTHASE CAPB"/>
    <property type="match status" value="1"/>
</dbReference>
<dbReference type="Gene3D" id="3.40.1190.10">
    <property type="entry name" value="Mur-like, catalytic domain"/>
    <property type="match status" value="1"/>
</dbReference>
<dbReference type="InterPro" id="IPR013221">
    <property type="entry name" value="Mur_ligase_cen"/>
</dbReference>
<dbReference type="GO" id="GO:0045227">
    <property type="term" value="P:capsule polysaccharide biosynthetic process"/>
    <property type="evidence" value="ECO:0007669"/>
    <property type="project" value="InterPro"/>
</dbReference>
<dbReference type="Pfam" id="PF08245">
    <property type="entry name" value="Mur_ligase_M"/>
    <property type="match status" value="1"/>
</dbReference>
<dbReference type="PANTHER" id="PTHR43445">
    <property type="entry name" value="UDP-N-ACETYLMURAMATE--L-ALANINE LIGASE-RELATED"/>
    <property type="match status" value="1"/>
</dbReference>
<proteinExistence type="predicted"/>
<dbReference type="InterPro" id="IPR036565">
    <property type="entry name" value="Mur-like_cat_sf"/>
</dbReference>
<dbReference type="HOGENOM" id="CLU_041144_0_0_0"/>
<dbReference type="Proteomes" id="UP000002019">
    <property type="component" value="Chromosome"/>
</dbReference>
<name>B0VHC6_CLOAI</name>
<accession>B0VHC6</accession>
<dbReference type="GO" id="GO:0005524">
    <property type="term" value="F:ATP binding"/>
    <property type="evidence" value="ECO:0007669"/>
    <property type="project" value="InterPro"/>
</dbReference>
<feature type="domain" description="Mur ligase central" evidence="1">
    <location>
        <begin position="35"/>
        <end position="185"/>
    </location>
</feature>
<dbReference type="EMBL" id="CU466930">
    <property type="protein sequence ID" value="CAO80741.1"/>
    <property type="molecule type" value="Genomic_DNA"/>
</dbReference>
<dbReference type="InterPro" id="IPR008337">
    <property type="entry name" value="Capsule_biosynth_CapB"/>
</dbReference>
<evidence type="ECO:0000313" key="3">
    <source>
        <dbReference type="Proteomes" id="UP000002019"/>
    </source>
</evidence>
<reference evidence="2 3" key="1">
    <citation type="journal article" date="2008" name="J. Bacteriol.">
        <title>'Candidatus Cloacamonas acidaminovorans': genome sequence reconstruction provides a first glimpse of a new bacterial division.</title>
        <authorList>
            <person name="Pelletier E."/>
            <person name="Kreimeyer A."/>
            <person name="Bocs S."/>
            <person name="Rouy Z."/>
            <person name="Gyapay G."/>
            <person name="Chouari R."/>
            <person name="Riviere D."/>
            <person name="Ganesan A."/>
            <person name="Daegelen P."/>
            <person name="Sghir A."/>
            <person name="Cohen G.N."/>
            <person name="Medigue C."/>
            <person name="Weissenbach J."/>
            <person name="Le Paslier D."/>
        </authorList>
    </citation>
    <scope>NUCLEOTIDE SEQUENCE [LARGE SCALE GENOMIC DNA]</scope>
    <source>
        <strain evidence="3">Evry</strain>
    </source>
</reference>
<dbReference type="OrthoDB" id="2884at2"/>
<dbReference type="NCBIfam" id="TIGR04012">
    <property type="entry name" value="poly_gGlu_PgsB"/>
    <property type="match status" value="1"/>
</dbReference>
<protein>
    <submittedName>
        <fullName evidence="2">Capsule biosynthesis protein CapB</fullName>
    </submittedName>
</protein>
<dbReference type="STRING" id="459349.CLOAM0864"/>
<evidence type="ECO:0000313" key="2">
    <source>
        <dbReference type="EMBL" id="CAO80741.1"/>
    </source>
</evidence>
<dbReference type="KEGG" id="caci:CLOAM0864"/>
<organism evidence="2 3">
    <name type="scientific">Cloacimonas acidaminovorans (strain Evry)</name>
    <dbReference type="NCBI Taxonomy" id="459349"/>
    <lineage>
        <taxon>Bacteria</taxon>
        <taxon>Pseudomonadati</taxon>
        <taxon>Candidatus Cloacimonadota</taxon>
        <taxon>Candidatus Cloacimonadia</taxon>
        <taxon>Candidatus Cloacimonadales</taxon>
        <taxon>Candidatus Cloacimonadaceae</taxon>
        <taxon>Candidatus Cloacimonas</taxon>
    </lineage>
</organism>
<gene>
    <name evidence="2" type="ordered locus">CLOAM0864</name>
</gene>
<dbReference type="RefSeq" id="WP_015424599.1">
    <property type="nucleotide sequence ID" value="NC_020449.1"/>
</dbReference>
<dbReference type="SUPFAM" id="SSF53623">
    <property type="entry name" value="MurD-like peptide ligases, catalytic domain"/>
    <property type="match status" value="1"/>
</dbReference>
<dbReference type="PRINTS" id="PR01758">
    <property type="entry name" value="CAPSULEPROTB"/>
</dbReference>
<dbReference type="AlphaFoldDB" id="B0VHC6"/>
<dbReference type="GO" id="GO:0016020">
    <property type="term" value="C:membrane"/>
    <property type="evidence" value="ECO:0007669"/>
    <property type="project" value="InterPro"/>
</dbReference>